<reference evidence="6 7" key="1">
    <citation type="journal article" date="2010" name="Stand. Genomic Sci.">
        <title>Complete genome sequence of Aminobacterium colombiense type strain (ALA-1).</title>
        <authorList>
            <person name="Chertkov O."/>
            <person name="Sikorski J."/>
            <person name="Brambilla E."/>
            <person name="Lapidus A."/>
            <person name="Copeland A."/>
            <person name="Glavina Del Rio T."/>
            <person name="Nolan M."/>
            <person name="Lucas S."/>
            <person name="Tice H."/>
            <person name="Cheng J.F."/>
            <person name="Han C."/>
            <person name="Detter J.C."/>
            <person name="Bruce D."/>
            <person name="Tapia R."/>
            <person name="Goodwin L."/>
            <person name="Pitluck S."/>
            <person name="Liolios K."/>
            <person name="Ivanova N."/>
            <person name="Mavromatis K."/>
            <person name="Ovchinnikova G."/>
            <person name="Pati A."/>
            <person name="Chen A."/>
            <person name="Palaniappan K."/>
            <person name="Land M."/>
            <person name="Hauser L."/>
            <person name="Chang Y.J."/>
            <person name="Jeffries C.D."/>
            <person name="Spring S."/>
            <person name="Rohde M."/>
            <person name="Goker M."/>
            <person name="Bristow J."/>
            <person name="Eisen J.A."/>
            <person name="Markowitz V."/>
            <person name="Hugenholtz P."/>
            <person name="Kyrpides N.C."/>
            <person name="Klenk H.P."/>
        </authorList>
    </citation>
    <scope>NUCLEOTIDE SEQUENCE [LARGE SCALE GENOMIC DNA]</scope>
    <source>
        <strain evidence="7">DSM 12261 / ALA-1</strain>
    </source>
</reference>
<dbReference type="PANTHER" id="PTHR43214">
    <property type="entry name" value="TWO-COMPONENT RESPONSE REGULATOR"/>
    <property type="match status" value="1"/>
</dbReference>
<dbReference type="RefSeq" id="WP_013048593.1">
    <property type="nucleotide sequence ID" value="NC_014011.1"/>
</dbReference>
<dbReference type="InterPro" id="IPR016032">
    <property type="entry name" value="Sig_transdc_resp-reg_C-effctor"/>
</dbReference>
<dbReference type="AlphaFoldDB" id="D5EFJ8"/>
<evidence type="ECO:0000259" key="4">
    <source>
        <dbReference type="PROSITE" id="PS50043"/>
    </source>
</evidence>
<dbReference type="SUPFAM" id="SSF46894">
    <property type="entry name" value="C-terminal effector domain of the bipartite response regulators"/>
    <property type="match status" value="1"/>
</dbReference>
<dbReference type="CDD" id="cd06170">
    <property type="entry name" value="LuxR_C_like"/>
    <property type="match status" value="1"/>
</dbReference>
<dbReference type="PRINTS" id="PR00038">
    <property type="entry name" value="HTHLUXR"/>
</dbReference>
<evidence type="ECO:0000313" key="6">
    <source>
        <dbReference type="EMBL" id="ADE57330.1"/>
    </source>
</evidence>
<dbReference type="eggNOG" id="COG2197">
    <property type="taxonomic scope" value="Bacteria"/>
</dbReference>
<dbReference type="STRING" id="572547.Amico_1208"/>
<dbReference type="PROSITE" id="PS50043">
    <property type="entry name" value="HTH_LUXR_2"/>
    <property type="match status" value="1"/>
</dbReference>
<evidence type="ECO:0000259" key="5">
    <source>
        <dbReference type="PROSITE" id="PS50110"/>
    </source>
</evidence>
<dbReference type="InterPro" id="IPR058245">
    <property type="entry name" value="NreC/VraR/RcsB-like_REC"/>
</dbReference>
<dbReference type="Pfam" id="PF00072">
    <property type="entry name" value="Response_reg"/>
    <property type="match status" value="1"/>
</dbReference>
<dbReference type="Pfam" id="PF00196">
    <property type="entry name" value="GerE"/>
    <property type="match status" value="1"/>
</dbReference>
<accession>D5EFJ8</accession>
<dbReference type="HOGENOM" id="CLU_000445_90_1_0"/>
<dbReference type="InterPro" id="IPR001789">
    <property type="entry name" value="Sig_transdc_resp-reg_receiver"/>
</dbReference>
<evidence type="ECO:0000256" key="3">
    <source>
        <dbReference type="PROSITE-ProRule" id="PRU00169"/>
    </source>
</evidence>
<dbReference type="EMBL" id="CP001997">
    <property type="protein sequence ID" value="ADE57330.1"/>
    <property type="molecule type" value="Genomic_DNA"/>
</dbReference>
<feature type="domain" description="HTH luxR-type" evidence="4">
    <location>
        <begin position="145"/>
        <end position="210"/>
    </location>
</feature>
<dbReference type="OrthoDB" id="9779069at2"/>
<dbReference type="InterPro" id="IPR011006">
    <property type="entry name" value="CheY-like_superfamily"/>
</dbReference>
<dbReference type="PROSITE" id="PS50110">
    <property type="entry name" value="RESPONSE_REGULATORY"/>
    <property type="match status" value="1"/>
</dbReference>
<name>D5EFJ8_AMICL</name>
<gene>
    <name evidence="6" type="ordered locus">Amico_1208</name>
</gene>
<evidence type="ECO:0000256" key="2">
    <source>
        <dbReference type="ARBA" id="ARBA00023125"/>
    </source>
</evidence>
<keyword evidence="7" id="KW-1185">Reference proteome</keyword>
<dbReference type="SMART" id="SM00421">
    <property type="entry name" value="HTH_LUXR"/>
    <property type="match status" value="1"/>
</dbReference>
<sequence length="225" mass="25182">MKKITVVLADDHSLFRESIRKILDMEDDIEVVGEARDGLEAIDVVKKTAPHVVMLDIRMPRADGIEVVTTLRKEGCKSAFVVITALDAENQITRVSRAGIEGYVLKSSGLAELLYALRTVASGERYVDPLIASKLLKSFSPHAEFKSKIETLTIKEKEVLYWVSHGLSSREVGRRMILSNKTVQNHMCQILKKLDVQEKSQAIALAWKWGLTEHPPTEDEEAVSN</sequence>
<proteinExistence type="predicted"/>
<protein>
    <submittedName>
        <fullName evidence="6">Two component transcriptional regulator, LuxR family</fullName>
    </submittedName>
</protein>
<dbReference type="Proteomes" id="UP000002366">
    <property type="component" value="Chromosome"/>
</dbReference>
<dbReference type="GO" id="GO:0003677">
    <property type="term" value="F:DNA binding"/>
    <property type="evidence" value="ECO:0007669"/>
    <property type="project" value="UniProtKB-KW"/>
</dbReference>
<dbReference type="SUPFAM" id="SSF52172">
    <property type="entry name" value="CheY-like"/>
    <property type="match status" value="1"/>
</dbReference>
<feature type="modified residue" description="4-aspartylphosphate" evidence="3">
    <location>
        <position position="56"/>
    </location>
</feature>
<dbReference type="CDD" id="cd17535">
    <property type="entry name" value="REC_NarL-like"/>
    <property type="match status" value="1"/>
</dbReference>
<dbReference type="InterPro" id="IPR039420">
    <property type="entry name" value="WalR-like"/>
</dbReference>
<feature type="domain" description="Response regulatory" evidence="5">
    <location>
        <begin position="5"/>
        <end position="121"/>
    </location>
</feature>
<dbReference type="InterPro" id="IPR000792">
    <property type="entry name" value="Tscrpt_reg_LuxR_C"/>
</dbReference>
<dbReference type="GO" id="GO:0006355">
    <property type="term" value="P:regulation of DNA-templated transcription"/>
    <property type="evidence" value="ECO:0007669"/>
    <property type="project" value="InterPro"/>
</dbReference>
<dbReference type="KEGG" id="aco:Amico_1208"/>
<evidence type="ECO:0000313" key="7">
    <source>
        <dbReference type="Proteomes" id="UP000002366"/>
    </source>
</evidence>
<evidence type="ECO:0000256" key="1">
    <source>
        <dbReference type="ARBA" id="ARBA00022553"/>
    </source>
</evidence>
<dbReference type="Gene3D" id="3.40.50.2300">
    <property type="match status" value="1"/>
</dbReference>
<organism evidence="6 7">
    <name type="scientific">Aminobacterium colombiense (strain DSM 12261 / ALA-1)</name>
    <dbReference type="NCBI Taxonomy" id="572547"/>
    <lineage>
        <taxon>Bacteria</taxon>
        <taxon>Thermotogati</taxon>
        <taxon>Synergistota</taxon>
        <taxon>Synergistia</taxon>
        <taxon>Synergistales</taxon>
        <taxon>Aminobacteriaceae</taxon>
        <taxon>Aminobacterium</taxon>
    </lineage>
</organism>
<dbReference type="GO" id="GO:0000160">
    <property type="term" value="P:phosphorelay signal transduction system"/>
    <property type="evidence" value="ECO:0007669"/>
    <property type="project" value="InterPro"/>
</dbReference>
<keyword evidence="2" id="KW-0238">DNA-binding</keyword>
<keyword evidence="1 3" id="KW-0597">Phosphoprotein</keyword>
<dbReference type="SMART" id="SM00448">
    <property type="entry name" value="REC"/>
    <property type="match status" value="1"/>
</dbReference>